<dbReference type="AlphaFoldDB" id="A0A1H4G761"/>
<name>A0A1H4G761_9BACT</name>
<evidence type="ECO:0000313" key="2">
    <source>
        <dbReference type="EMBL" id="SEB05435.1"/>
    </source>
</evidence>
<evidence type="ECO:0000256" key="1">
    <source>
        <dbReference type="SAM" id="Phobius"/>
    </source>
</evidence>
<keyword evidence="1" id="KW-0472">Membrane</keyword>
<dbReference type="Proteomes" id="UP000199656">
    <property type="component" value="Unassembled WGS sequence"/>
</dbReference>
<reference evidence="3" key="1">
    <citation type="submission" date="2016-10" db="EMBL/GenBank/DDBJ databases">
        <authorList>
            <person name="Varghese N."/>
            <person name="Submissions S."/>
        </authorList>
    </citation>
    <scope>NUCLEOTIDE SEQUENCE [LARGE SCALE GENOMIC DNA]</scope>
    <source>
        <strain evidence="3">DSM 23920</strain>
    </source>
</reference>
<proteinExistence type="predicted"/>
<evidence type="ECO:0000313" key="3">
    <source>
        <dbReference type="Proteomes" id="UP000199656"/>
    </source>
</evidence>
<dbReference type="STRING" id="408074.SAMN05660909_05015"/>
<keyword evidence="1" id="KW-0812">Transmembrane</keyword>
<keyword evidence="1" id="KW-1133">Transmembrane helix</keyword>
<sequence>MTINSQLQQQFDEVQAEGWWVAMAIYIIIFLSLCCMSYYYPTNIIDFIDYRQINFILITKIYIKR</sequence>
<gene>
    <name evidence="2" type="ORF">SAMN05660909_05015</name>
</gene>
<keyword evidence="3" id="KW-1185">Reference proteome</keyword>
<accession>A0A1H4G761</accession>
<dbReference type="EMBL" id="FNRL01000033">
    <property type="protein sequence ID" value="SEB05435.1"/>
    <property type="molecule type" value="Genomic_DNA"/>
</dbReference>
<feature type="transmembrane region" description="Helical" evidence="1">
    <location>
        <begin position="20"/>
        <end position="41"/>
    </location>
</feature>
<protein>
    <submittedName>
        <fullName evidence="2">Uncharacterized protein</fullName>
    </submittedName>
</protein>
<organism evidence="2 3">
    <name type="scientific">Chitinophaga terrae</name>
    <name type="common">ex Kim and Jung 2007</name>
    <dbReference type="NCBI Taxonomy" id="408074"/>
    <lineage>
        <taxon>Bacteria</taxon>
        <taxon>Pseudomonadati</taxon>
        <taxon>Bacteroidota</taxon>
        <taxon>Chitinophagia</taxon>
        <taxon>Chitinophagales</taxon>
        <taxon>Chitinophagaceae</taxon>
        <taxon>Chitinophaga</taxon>
    </lineage>
</organism>